<protein>
    <submittedName>
        <fullName evidence="2">Uncharacterized protein</fullName>
    </submittedName>
</protein>
<feature type="compositionally biased region" description="Basic residues" evidence="1">
    <location>
        <begin position="197"/>
        <end position="230"/>
    </location>
</feature>
<name>A0AA38WLT8_9ASTR</name>
<evidence type="ECO:0000256" key="1">
    <source>
        <dbReference type="SAM" id="MobiDB-lite"/>
    </source>
</evidence>
<evidence type="ECO:0000313" key="2">
    <source>
        <dbReference type="EMBL" id="KAJ9565907.1"/>
    </source>
</evidence>
<dbReference type="EMBL" id="JARYMX010000001">
    <property type="protein sequence ID" value="KAJ9565907.1"/>
    <property type="molecule type" value="Genomic_DNA"/>
</dbReference>
<keyword evidence="3" id="KW-1185">Reference proteome</keyword>
<proteinExistence type="predicted"/>
<dbReference type="Proteomes" id="UP001172457">
    <property type="component" value="Chromosome 1"/>
</dbReference>
<comment type="caution">
    <text evidence="2">The sequence shown here is derived from an EMBL/GenBank/DDBJ whole genome shotgun (WGS) entry which is preliminary data.</text>
</comment>
<evidence type="ECO:0000313" key="3">
    <source>
        <dbReference type="Proteomes" id="UP001172457"/>
    </source>
</evidence>
<accession>A0AA38WLT8</accession>
<feature type="region of interest" description="Disordered" evidence="1">
    <location>
        <begin position="246"/>
        <end position="277"/>
    </location>
</feature>
<dbReference type="AlphaFoldDB" id="A0AA38WLT8"/>
<gene>
    <name evidence="2" type="ORF">OSB04_001873</name>
</gene>
<reference evidence="2" key="1">
    <citation type="submission" date="2023-03" db="EMBL/GenBank/DDBJ databases">
        <title>Chromosome-scale reference genome and RAD-based genetic map of yellow starthistle (Centaurea solstitialis) reveal putative structural variation and QTLs associated with invader traits.</title>
        <authorList>
            <person name="Reatini B."/>
            <person name="Cang F.A."/>
            <person name="Jiang Q."/>
            <person name="Mckibben M.T.W."/>
            <person name="Barker M.S."/>
            <person name="Rieseberg L.H."/>
            <person name="Dlugosch K.M."/>
        </authorList>
    </citation>
    <scope>NUCLEOTIDE SEQUENCE</scope>
    <source>
        <strain evidence="2">CAN-66</strain>
        <tissue evidence="2">Leaf</tissue>
    </source>
</reference>
<feature type="region of interest" description="Disordered" evidence="1">
    <location>
        <begin position="178"/>
        <end position="230"/>
    </location>
</feature>
<sequence>MGSLRYKPIMLINGPISLRERITYYTISKVAIIIHYHDSFFCSLILSRHRSPPHPGPCEQAGFKICTKTSFPTKLGFNFKHPTRHDLHQDNPSVVIQRNVPFVLSRDPNPRKWLSVIDHLEPDNIGSFKRPIKLSFLIRIHPKTGLEASPPLLKDKEKRKEKRSHFVSFLSPLGLPFSRPSFRPSPPPPCTTATITARRHRHTTTSVERHHHTATSAERRHHTTTSAERHHHPTTIYISSTTTANNAPINQSETLPCPPVSRKQDPSGDGEAGFNGTGIIERKQLKLKGYTTETQNLTRVSKILVLARPDLSQHLCQFSVR</sequence>
<organism evidence="2 3">
    <name type="scientific">Centaurea solstitialis</name>
    <name type="common">yellow star-thistle</name>
    <dbReference type="NCBI Taxonomy" id="347529"/>
    <lineage>
        <taxon>Eukaryota</taxon>
        <taxon>Viridiplantae</taxon>
        <taxon>Streptophyta</taxon>
        <taxon>Embryophyta</taxon>
        <taxon>Tracheophyta</taxon>
        <taxon>Spermatophyta</taxon>
        <taxon>Magnoliopsida</taxon>
        <taxon>eudicotyledons</taxon>
        <taxon>Gunneridae</taxon>
        <taxon>Pentapetalae</taxon>
        <taxon>asterids</taxon>
        <taxon>campanulids</taxon>
        <taxon>Asterales</taxon>
        <taxon>Asteraceae</taxon>
        <taxon>Carduoideae</taxon>
        <taxon>Cardueae</taxon>
        <taxon>Centaureinae</taxon>
        <taxon>Centaurea</taxon>
    </lineage>
</organism>